<evidence type="ECO:0000259" key="1">
    <source>
        <dbReference type="PROSITE" id="PS50801"/>
    </source>
</evidence>
<dbReference type="Pfam" id="PF13466">
    <property type="entry name" value="STAS_2"/>
    <property type="match status" value="1"/>
</dbReference>
<dbReference type="AlphaFoldDB" id="A0A4R6QHW6"/>
<comment type="caution">
    <text evidence="2">The sequence shown here is derived from an EMBL/GenBank/DDBJ whole genome shotgun (WGS) entry which is preliminary data.</text>
</comment>
<organism evidence="2 3">
    <name type="scientific">Roseateles toxinivorans</name>
    <dbReference type="NCBI Taxonomy" id="270368"/>
    <lineage>
        <taxon>Bacteria</taxon>
        <taxon>Pseudomonadati</taxon>
        <taxon>Pseudomonadota</taxon>
        <taxon>Betaproteobacteria</taxon>
        <taxon>Burkholderiales</taxon>
        <taxon>Sphaerotilaceae</taxon>
        <taxon>Roseateles</taxon>
    </lineage>
</organism>
<dbReference type="InterPro" id="IPR052746">
    <property type="entry name" value="MlaB_ABC_Transporter"/>
</dbReference>
<dbReference type="RefSeq" id="WP_133702814.1">
    <property type="nucleotide sequence ID" value="NZ_SNXS01000006.1"/>
</dbReference>
<dbReference type="CDD" id="cd07043">
    <property type="entry name" value="STAS_anti-anti-sigma_factors"/>
    <property type="match status" value="1"/>
</dbReference>
<dbReference type="Proteomes" id="UP000295361">
    <property type="component" value="Unassembled WGS sequence"/>
</dbReference>
<keyword evidence="3" id="KW-1185">Reference proteome</keyword>
<name>A0A4R6QHW6_9BURK</name>
<proteinExistence type="predicted"/>
<dbReference type="InParanoid" id="A0A4R6QHW6"/>
<accession>A0A4R6QHW6</accession>
<dbReference type="InterPro" id="IPR002645">
    <property type="entry name" value="STAS_dom"/>
</dbReference>
<dbReference type="PROSITE" id="PS50801">
    <property type="entry name" value="STAS"/>
    <property type="match status" value="1"/>
</dbReference>
<protein>
    <submittedName>
        <fullName evidence="2">Phospholipid transport system transporter-binding protein</fullName>
    </submittedName>
</protein>
<dbReference type="PANTHER" id="PTHR35849:SF1">
    <property type="entry name" value="INTERMEMBRANE PHOSPHOLIPID TRANSPORT SYSTEM BINDING PROTEIN MLAB"/>
    <property type="match status" value="1"/>
</dbReference>
<feature type="domain" description="STAS" evidence="1">
    <location>
        <begin position="1"/>
        <end position="94"/>
    </location>
</feature>
<dbReference type="SUPFAM" id="SSF52091">
    <property type="entry name" value="SpoIIaa-like"/>
    <property type="match status" value="1"/>
</dbReference>
<dbReference type="InterPro" id="IPR036513">
    <property type="entry name" value="STAS_dom_sf"/>
</dbReference>
<dbReference type="Gene3D" id="3.30.750.24">
    <property type="entry name" value="STAS domain"/>
    <property type="match status" value="1"/>
</dbReference>
<dbReference type="EMBL" id="SNXS01000006">
    <property type="protein sequence ID" value="TDP62791.1"/>
    <property type="molecule type" value="Genomic_DNA"/>
</dbReference>
<sequence length="94" mass="9759">MLTLPQKVGLSDAPQVLAGLSQALEAAPAQAPLELDASALLDFDSAVLAVLLECQRRAQASGRRLTLVGAPPKLAELARVYGLSELLWPEAAAA</sequence>
<dbReference type="InterPro" id="IPR058548">
    <property type="entry name" value="MlaB-like_STAS"/>
</dbReference>
<evidence type="ECO:0000313" key="2">
    <source>
        <dbReference type="EMBL" id="TDP62791.1"/>
    </source>
</evidence>
<gene>
    <name evidence="2" type="ORF">DES47_10686</name>
</gene>
<reference evidence="2 3" key="1">
    <citation type="submission" date="2019-03" db="EMBL/GenBank/DDBJ databases">
        <title>Genomic Encyclopedia of Type Strains, Phase IV (KMG-IV): sequencing the most valuable type-strain genomes for metagenomic binning, comparative biology and taxonomic classification.</title>
        <authorList>
            <person name="Goeker M."/>
        </authorList>
    </citation>
    <scope>NUCLEOTIDE SEQUENCE [LARGE SCALE GENOMIC DNA]</scope>
    <source>
        <strain evidence="2 3">DSM 16998</strain>
    </source>
</reference>
<dbReference type="OrthoDB" id="9156744at2"/>
<dbReference type="PANTHER" id="PTHR35849">
    <property type="entry name" value="BLR2341 PROTEIN"/>
    <property type="match status" value="1"/>
</dbReference>
<evidence type="ECO:0000313" key="3">
    <source>
        <dbReference type="Proteomes" id="UP000295361"/>
    </source>
</evidence>